<accession>X0ST92</accession>
<proteinExistence type="predicted"/>
<dbReference type="EMBL" id="BARS01008461">
    <property type="protein sequence ID" value="GAF79142.1"/>
    <property type="molecule type" value="Genomic_DNA"/>
</dbReference>
<gene>
    <name evidence="1" type="ORF">S01H1_16127</name>
</gene>
<name>X0ST92_9ZZZZ</name>
<evidence type="ECO:0000313" key="1">
    <source>
        <dbReference type="EMBL" id="GAF79142.1"/>
    </source>
</evidence>
<reference evidence="1" key="1">
    <citation type="journal article" date="2014" name="Front. Microbiol.">
        <title>High frequency of phylogenetically diverse reductive dehalogenase-homologous genes in deep subseafloor sedimentary metagenomes.</title>
        <authorList>
            <person name="Kawai M."/>
            <person name="Futagami T."/>
            <person name="Toyoda A."/>
            <person name="Takaki Y."/>
            <person name="Nishi S."/>
            <person name="Hori S."/>
            <person name="Arai W."/>
            <person name="Tsubouchi T."/>
            <person name="Morono Y."/>
            <person name="Uchiyama I."/>
            <person name="Ito T."/>
            <person name="Fujiyama A."/>
            <person name="Inagaki F."/>
            <person name="Takami H."/>
        </authorList>
    </citation>
    <scope>NUCLEOTIDE SEQUENCE</scope>
    <source>
        <strain evidence="1">Expedition CK06-06</strain>
    </source>
</reference>
<protein>
    <submittedName>
        <fullName evidence="1">Uncharacterized protein</fullName>
    </submittedName>
</protein>
<organism evidence="1">
    <name type="scientific">marine sediment metagenome</name>
    <dbReference type="NCBI Taxonomy" id="412755"/>
    <lineage>
        <taxon>unclassified sequences</taxon>
        <taxon>metagenomes</taxon>
        <taxon>ecological metagenomes</taxon>
    </lineage>
</organism>
<sequence>MRKHSHNKIIKITRAQIESIERQYWTRYNNDSLESMLYYKQNNITNR</sequence>
<comment type="caution">
    <text evidence="1">The sequence shown here is derived from an EMBL/GenBank/DDBJ whole genome shotgun (WGS) entry which is preliminary data.</text>
</comment>
<dbReference type="AlphaFoldDB" id="X0ST92"/>